<keyword evidence="7" id="KW-0067">ATP-binding</keyword>
<dbReference type="Proteomes" id="UP000740926">
    <property type="component" value="Unassembled WGS sequence"/>
</dbReference>
<dbReference type="EMBL" id="JAANIU010030694">
    <property type="protein sequence ID" value="KAG1519792.1"/>
    <property type="molecule type" value="Genomic_DNA"/>
</dbReference>
<dbReference type="GO" id="GO:0005524">
    <property type="term" value="F:ATP binding"/>
    <property type="evidence" value="ECO:0007669"/>
    <property type="project" value="UniProtKB-KW"/>
</dbReference>
<dbReference type="Pfam" id="PF08352">
    <property type="entry name" value="oligo_HPY"/>
    <property type="match status" value="1"/>
</dbReference>
<accession>A0A9P6XLG1</accession>
<keyword evidence="9" id="KW-0472">Membrane</keyword>
<dbReference type="GO" id="GO:0015833">
    <property type="term" value="P:peptide transport"/>
    <property type="evidence" value="ECO:0007669"/>
    <property type="project" value="InterPro"/>
</dbReference>
<organism evidence="12 13">
    <name type="scientific">Rhizopus delemar</name>
    <dbReference type="NCBI Taxonomy" id="936053"/>
    <lineage>
        <taxon>Eukaryota</taxon>
        <taxon>Fungi</taxon>
        <taxon>Fungi incertae sedis</taxon>
        <taxon>Mucoromycota</taxon>
        <taxon>Mucoromycotina</taxon>
        <taxon>Mucoromycetes</taxon>
        <taxon>Mucorales</taxon>
        <taxon>Mucorineae</taxon>
        <taxon>Rhizopodaceae</taxon>
        <taxon>Rhizopus</taxon>
    </lineage>
</organism>
<keyword evidence="2" id="KW-0813">Transport</keyword>
<keyword evidence="8" id="KW-1278">Translocase</keyword>
<evidence type="ECO:0000256" key="3">
    <source>
        <dbReference type="ARBA" id="ARBA00022475"/>
    </source>
</evidence>
<reference evidence="12 13" key="1">
    <citation type="journal article" date="2020" name="Microb. Genom.">
        <title>Genetic diversity of clinical and environmental Mucorales isolates obtained from an investigation of mucormycosis cases among solid organ transplant recipients.</title>
        <authorList>
            <person name="Nguyen M.H."/>
            <person name="Kaul D."/>
            <person name="Muto C."/>
            <person name="Cheng S.J."/>
            <person name="Richter R.A."/>
            <person name="Bruno V.M."/>
            <person name="Liu G."/>
            <person name="Beyhan S."/>
            <person name="Sundermann A.J."/>
            <person name="Mounaud S."/>
            <person name="Pasculle A.W."/>
            <person name="Nierman W.C."/>
            <person name="Driscoll E."/>
            <person name="Cumbie R."/>
            <person name="Clancy C.J."/>
            <person name="Dupont C.L."/>
        </authorList>
    </citation>
    <scope>NUCLEOTIDE SEQUENCE [LARGE SCALE GENOMIC DNA]</scope>
    <source>
        <strain evidence="12 13">GL24</strain>
    </source>
</reference>
<keyword evidence="4" id="KW-0997">Cell inner membrane</keyword>
<evidence type="ECO:0000313" key="13">
    <source>
        <dbReference type="Proteomes" id="UP000740926"/>
    </source>
</evidence>
<evidence type="ECO:0000256" key="7">
    <source>
        <dbReference type="ARBA" id="ARBA00022840"/>
    </source>
</evidence>
<dbReference type="PANTHER" id="PTHR43776">
    <property type="entry name" value="TRANSPORT ATP-BINDING PROTEIN"/>
    <property type="match status" value="1"/>
</dbReference>
<name>A0A9P6XLG1_9FUNG</name>
<evidence type="ECO:0000256" key="1">
    <source>
        <dbReference type="ARBA" id="ARBA00004533"/>
    </source>
</evidence>
<dbReference type="InterPro" id="IPR050319">
    <property type="entry name" value="ABC_transp_ATP-bind"/>
</dbReference>
<evidence type="ECO:0000256" key="10">
    <source>
        <dbReference type="SAM" id="MobiDB-lite"/>
    </source>
</evidence>
<dbReference type="AlphaFoldDB" id="A0A9P6XLG1"/>
<keyword evidence="13" id="KW-1185">Reference proteome</keyword>
<dbReference type="SUPFAM" id="SSF52540">
    <property type="entry name" value="P-loop containing nucleoside triphosphate hydrolases"/>
    <property type="match status" value="1"/>
</dbReference>
<evidence type="ECO:0000259" key="11">
    <source>
        <dbReference type="Pfam" id="PF08352"/>
    </source>
</evidence>
<evidence type="ECO:0000256" key="2">
    <source>
        <dbReference type="ARBA" id="ARBA00022448"/>
    </source>
</evidence>
<keyword evidence="3" id="KW-1003">Cell membrane</keyword>
<evidence type="ECO:0000256" key="6">
    <source>
        <dbReference type="ARBA" id="ARBA00022741"/>
    </source>
</evidence>
<keyword evidence="5" id="KW-0677">Repeat</keyword>
<proteinExistence type="predicted"/>
<dbReference type="GO" id="GO:0005886">
    <property type="term" value="C:plasma membrane"/>
    <property type="evidence" value="ECO:0007669"/>
    <property type="project" value="UniProtKB-SubCell"/>
</dbReference>
<dbReference type="PANTHER" id="PTHR43776:SF15">
    <property type="entry name" value="GLUTATHIONE IMPORT ATP-BINDING PROTEIN GSIA"/>
    <property type="match status" value="1"/>
</dbReference>
<dbReference type="NCBIfam" id="TIGR01727">
    <property type="entry name" value="oligo_HPY"/>
    <property type="match status" value="1"/>
</dbReference>
<dbReference type="Gene3D" id="3.40.50.300">
    <property type="entry name" value="P-loop containing nucleotide triphosphate hydrolases"/>
    <property type="match status" value="1"/>
</dbReference>
<feature type="domain" description="Oligopeptide/dipeptide ABC transporter C-terminal" evidence="11">
    <location>
        <begin position="7"/>
        <end position="70"/>
    </location>
</feature>
<protein>
    <recommendedName>
        <fullName evidence="11">Oligopeptide/dipeptide ABC transporter C-terminal domain-containing protein</fullName>
    </recommendedName>
</protein>
<comment type="subcellular location">
    <subcellularLocation>
        <location evidence="1">Cell inner membrane</location>
    </subcellularLocation>
</comment>
<evidence type="ECO:0000256" key="4">
    <source>
        <dbReference type="ARBA" id="ARBA00022519"/>
    </source>
</evidence>
<evidence type="ECO:0000313" key="12">
    <source>
        <dbReference type="EMBL" id="KAG1519792.1"/>
    </source>
</evidence>
<evidence type="ECO:0000256" key="8">
    <source>
        <dbReference type="ARBA" id="ARBA00022967"/>
    </source>
</evidence>
<gene>
    <name evidence="12" type="ORF">G6F50_018756</name>
</gene>
<dbReference type="InterPro" id="IPR027417">
    <property type="entry name" value="P-loop_NTPase"/>
</dbReference>
<sequence>MYLGEVVELGPVDQVFDAPRHPYTQALLRSMPSMEPGQRTESAPLSGDPPNPIAPPAGCRLSTRCAQARAV</sequence>
<feature type="region of interest" description="Disordered" evidence="10">
    <location>
        <begin position="30"/>
        <end position="59"/>
    </location>
</feature>
<evidence type="ECO:0000256" key="9">
    <source>
        <dbReference type="ARBA" id="ARBA00023136"/>
    </source>
</evidence>
<keyword evidence="6" id="KW-0547">Nucleotide-binding</keyword>
<dbReference type="InterPro" id="IPR013563">
    <property type="entry name" value="Oligopep_ABC_C"/>
</dbReference>
<comment type="caution">
    <text evidence="12">The sequence shown here is derived from an EMBL/GenBank/DDBJ whole genome shotgun (WGS) entry which is preliminary data.</text>
</comment>
<evidence type="ECO:0000256" key="5">
    <source>
        <dbReference type="ARBA" id="ARBA00022737"/>
    </source>
</evidence>